<dbReference type="InterPro" id="IPR010582">
    <property type="entry name" value="Catalase_immune_responsive"/>
</dbReference>
<dbReference type="Pfam" id="PF06628">
    <property type="entry name" value="Catalase-rel"/>
    <property type="match status" value="1"/>
</dbReference>
<dbReference type="PIRSF" id="PIRSF038927">
    <property type="entry name" value="Catalase_clade2"/>
    <property type="match status" value="1"/>
</dbReference>
<dbReference type="PRINTS" id="PR00067">
    <property type="entry name" value="CATALASE"/>
</dbReference>
<dbReference type="SMART" id="SM01060">
    <property type="entry name" value="Catalase"/>
    <property type="match status" value="1"/>
</dbReference>
<feature type="domain" description="Catalase core" evidence="11">
    <location>
        <begin position="98"/>
        <end position="495"/>
    </location>
</feature>
<dbReference type="PROSITE" id="PS00437">
    <property type="entry name" value="CATALASE_1"/>
    <property type="match status" value="1"/>
</dbReference>
<dbReference type="Proteomes" id="UP000510869">
    <property type="component" value="Chromosome"/>
</dbReference>
<dbReference type="InterPro" id="IPR024708">
    <property type="entry name" value="Catalase_AS"/>
</dbReference>
<dbReference type="SUPFAM" id="SSF52317">
    <property type="entry name" value="Class I glutamine amidotransferase-like"/>
    <property type="match status" value="1"/>
</dbReference>
<evidence type="ECO:0000313" key="12">
    <source>
        <dbReference type="EMBL" id="QLK25273.1"/>
    </source>
</evidence>
<dbReference type="Pfam" id="PF00199">
    <property type="entry name" value="Catalase"/>
    <property type="match status" value="1"/>
</dbReference>
<keyword evidence="8 9" id="KW-0376">Hydrogen peroxide</keyword>
<evidence type="ECO:0000256" key="5">
    <source>
        <dbReference type="ARBA" id="ARBA00022723"/>
    </source>
</evidence>
<accession>A0A7D6CQ04</accession>
<keyword evidence="6 9" id="KW-0560">Oxidoreductase</keyword>
<dbReference type="InterPro" id="IPR024712">
    <property type="entry name" value="Catalase_clade2"/>
</dbReference>
<dbReference type="AlphaFoldDB" id="A0A7D6CQ04"/>
<name>A0A7D6CQ04_9EURY</name>
<keyword evidence="4 9" id="KW-0349">Heme</keyword>
<evidence type="ECO:0000259" key="11">
    <source>
        <dbReference type="SMART" id="SM01060"/>
    </source>
</evidence>
<dbReference type="InterPro" id="IPR002226">
    <property type="entry name" value="Catalase_haem_BS"/>
</dbReference>
<dbReference type="EMBL" id="CP059154">
    <property type="protein sequence ID" value="QLK25273.1"/>
    <property type="molecule type" value="Genomic_DNA"/>
</dbReference>
<keyword evidence="7 9" id="KW-0408">Iron</keyword>
<dbReference type="Gene3D" id="1.20.1370.20">
    <property type="match status" value="1"/>
</dbReference>
<dbReference type="InterPro" id="IPR043156">
    <property type="entry name" value="Catalase_clade2_helical"/>
</dbReference>
<feature type="compositionally biased region" description="Basic and acidic residues" evidence="10">
    <location>
        <begin position="70"/>
        <end position="92"/>
    </location>
</feature>
<feature type="region of interest" description="Disordered" evidence="10">
    <location>
        <begin position="588"/>
        <end position="609"/>
    </location>
</feature>
<evidence type="ECO:0000256" key="1">
    <source>
        <dbReference type="ARBA" id="ARBA00001971"/>
    </source>
</evidence>
<dbReference type="Pfam" id="PF18011">
    <property type="entry name" value="Catalase_C"/>
    <property type="match status" value="1"/>
</dbReference>
<evidence type="ECO:0000256" key="9">
    <source>
        <dbReference type="RuleBase" id="RU000498"/>
    </source>
</evidence>
<dbReference type="Gene3D" id="2.40.180.10">
    <property type="entry name" value="Catalase core domain"/>
    <property type="match status" value="1"/>
</dbReference>
<dbReference type="GO" id="GO:0005829">
    <property type="term" value="C:cytosol"/>
    <property type="evidence" value="ECO:0007669"/>
    <property type="project" value="TreeGrafter"/>
</dbReference>
<keyword evidence="13" id="KW-1185">Reference proteome</keyword>
<dbReference type="PANTHER" id="PTHR42821">
    <property type="entry name" value="CATALASE"/>
    <property type="match status" value="1"/>
</dbReference>
<keyword evidence="5 9" id="KW-0479">Metal-binding</keyword>
<comment type="catalytic activity">
    <reaction evidence="9">
        <text>2 H2O2 = O2 + 2 H2O</text>
        <dbReference type="Rhea" id="RHEA:20309"/>
        <dbReference type="ChEBI" id="CHEBI:15377"/>
        <dbReference type="ChEBI" id="CHEBI:15379"/>
        <dbReference type="ChEBI" id="CHEBI:16240"/>
        <dbReference type="EC" id="1.11.1.6"/>
    </reaction>
</comment>
<dbReference type="GO" id="GO:0006979">
    <property type="term" value="P:response to oxidative stress"/>
    <property type="evidence" value="ECO:0007669"/>
    <property type="project" value="InterPro"/>
</dbReference>
<dbReference type="KEGG" id="nay:HYG81_14400"/>
<gene>
    <name evidence="12" type="ORF">HYG81_14400</name>
</gene>
<dbReference type="CDD" id="cd03132">
    <property type="entry name" value="GATase1_catalase"/>
    <property type="match status" value="1"/>
</dbReference>
<dbReference type="SUPFAM" id="SSF56634">
    <property type="entry name" value="Heme-dependent catalase-like"/>
    <property type="match status" value="1"/>
</dbReference>
<proteinExistence type="inferred from homology"/>
<comment type="similarity">
    <text evidence="9">Belongs to the catalase family.</text>
</comment>
<dbReference type="PROSITE" id="PS51402">
    <property type="entry name" value="CATALASE_3"/>
    <property type="match status" value="1"/>
</dbReference>
<evidence type="ECO:0000313" key="13">
    <source>
        <dbReference type="Proteomes" id="UP000510869"/>
    </source>
</evidence>
<dbReference type="InterPro" id="IPR041399">
    <property type="entry name" value="Catalase_large_C"/>
</dbReference>
<dbReference type="GO" id="GO:0020037">
    <property type="term" value="F:heme binding"/>
    <property type="evidence" value="ECO:0007669"/>
    <property type="project" value="InterPro"/>
</dbReference>
<dbReference type="Gene3D" id="3.40.50.880">
    <property type="match status" value="1"/>
</dbReference>
<reference evidence="12 13" key="1">
    <citation type="submission" date="2020-07" db="EMBL/GenBank/DDBJ databases">
        <title>Natrinema (YPL30) sp. nov. and Haloterrigena xxxxxx (YPL8) sp. nov., isolated from a salt mine.</title>
        <authorList>
            <person name="Cui H."/>
        </authorList>
    </citation>
    <scope>NUCLEOTIDE SEQUENCE [LARGE SCALE GENOMIC DNA]</scope>
    <source>
        <strain evidence="12 13">YPL13</strain>
    </source>
</reference>
<dbReference type="RefSeq" id="WP_180840463.1">
    <property type="nucleotide sequence ID" value="NZ_CP059154.1"/>
</dbReference>
<dbReference type="PROSITE" id="PS00438">
    <property type="entry name" value="CATALASE_2"/>
    <property type="match status" value="1"/>
</dbReference>
<feature type="region of interest" description="Disordered" evidence="10">
    <location>
        <begin position="484"/>
        <end position="505"/>
    </location>
</feature>
<evidence type="ECO:0000256" key="6">
    <source>
        <dbReference type="ARBA" id="ARBA00023002"/>
    </source>
</evidence>
<evidence type="ECO:0000256" key="3">
    <source>
        <dbReference type="ARBA" id="ARBA00022559"/>
    </source>
</evidence>
<evidence type="ECO:0000256" key="2">
    <source>
        <dbReference type="ARBA" id="ARBA00012314"/>
    </source>
</evidence>
<dbReference type="OrthoDB" id="53102at2157"/>
<dbReference type="GO" id="GO:0046872">
    <property type="term" value="F:metal ion binding"/>
    <property type="evidence" value="ECO:0007669"/>
    <property type="project" value="UniProtKB-KW"/>
</dbReference>
<feature type="compositionally biased region" description="Basic and acidic residues" evidence="10">
    <location>
        <begin position="43"/>
        <end position="63"/>
    </location>
</feature>
<dbReference type="EC" id="1.11.1.6" evidence="2 9"/>
<dbReference type="InterPro" id="IPR020835">
    <property type="entry name" value="Catalase_sf"/>
</dbReference>
<dbReference type="InterPro" id="IPR029062">
    <property type="entry name" value="Class_I_gatase-like"/>
</dbReference>
<evidence type="ECO:0000256" key="10">
    <source>
        <dbReference type="SAM" id="MobiDB-lite"/>
    </source>
</evidence>
<organism evidence="12 13">
    <name type="scientific">Natrinema zhouii</name>
    <dbReference type="NCBI Taxonomy" id="1710539"/>
    <lineage>
        <taxon>Archaea</taxon>
        <taxon>Methanobacteriati</taxon>
        <taxon>Methanobacteriota</taxon>
        <taxon>Stenosarchaea group</taxon>
        <taxon>Halobacteria</taxon>
        <taxon>Halobacteriales</taxon>
        <taxon>Natrialbaceae</taxon>
        <taxon>Natrinema</taxon>
    </lineage>
</organism>
<dbReference type="InterPro" id="IPR018028">
    <property type="entry name" value="Catalase"/>
</dbReference>
<dbReference type="InterPro" id="IPR011614">
    <property type="entry name" value="Catalase_core"/>
</dbReference>
<dbReference type="FunFam" id="2.40.180.10:FF:000003">
    <property type="entry name" value="Catalase"/>
    <property type="match status" value="1"/>
</dbReference>
<protein>
    <recommendedName>
        <fullName evidence="2 9">Catalase</fullName>
        <ecNumber evidence="2 9">1.11.1.6</ecNumber>
    </recommendedName>
</protein>
<dbReference type="GO" id="GO:0004096">
    <property type="term" value="F:catalase activity"/>
    <property type="evidence" value="ECO:0007669"/>
    <property type="project" value="UniProtKB-EC"/>
</dbReference>
<keyword evidence="3 9" id="KW-0575">Peroxidase</keyword>
<feature type="region of interest" description="Disordered" evidence="10">
    <location>
        <begin position="1"/>
        <end position="115"/>
    </location>
</feature>
<evidence type="ECO:0000256" key="8">
    <source>
        <dbReference type="ARBA" id="ARBA00023324"/>
    </source>
</evidence>
<evidence type="ECO:0000256" key="7">
    <source>
        <dbReference type="ARBA" id="ARBA00023004"/>
    </source>
</evidence>
<dbReference type="GO" id="GO:0042744">
    <property type="term" value="P:hydrogen peroxide catabolic process"/>
    <property type="evidence" value="ECO:0007669"/>
    <property type="project" value="UniProtKB-KW"/>
</dbReference>
<sequence length="787" mass="88382">MPVDDSNPDDGRGDQQSRATDGGSDEPDVIDERSDDEATNDEAEQREVADGGAADESRSDSESGRAGTSDAHEGETDENSKQEQLEEVRENAEGEQLTTDHGVKVSDTDNSLKASERGPTIMEDFHFREKMTQFDHESIPERVVHARGSGVHGYFQPYEDPDLGDEYDDLEELTKAKVLTDPDQKTPVFTRFSTVVGSRGSADTVRDVRGFATKFYTEEGNWDLVGNNIPVFFIQDAMEFPDLVHAIKPEPDDATPQASAAHDTFWDFASLKPEITHMIMWVLSGRALPRAYRMMQGFGVHTFRLVNEEGDAKFVKFHWTPKYDTSQLVWDETQKIAGKNPDFNRMDLYDVIEEGYEPEFELGVQIFDEDEAEEFDFDVLDPTKIVPESEVPVQPIGKMVLNETPDNFFAEVEQVAFHPGNVVPGIDFSNDPLLQGRLFSYQDTQLNRFGSANWDEIPINRPIAERHNNQRAGFMRQEINEGKASYKPNSIGDDQPEEAPEGEGGYEHYAEKISGEKIRNRSESFMEHFDQARLFWNSMTEPEKQNIVDAAHFELGKVDRMEIRERMVYDLFNNVDHEFAKRVAEGIGVEPPEEPGDQMPTHGREDSRLSIEQRRDADSIETRKIAVLVDDGYDSDHLETIRSTLQDEGARVKIVSKLLGDREAENGSTVEADKSHVTTESVLFDAVYVPGGEDSVDALLEQGEAKHFVAEMFKHKKPIAAAGKGTELLEAVELTGVDAASDREGVVSEQGVVMDPNGEDLESFAEEFVDAIAQHRHWEREPTEVAA</sequence>
<dbReference type="PANTHER" id="PTHR42821:SF1">
    <property type="entry name" value="CATALASE-B"/>
    <property type="match status" value="1"/>
</dbReference>
<comment type="cofactor">
    <cofactor evidence="1">
        <name>heme</name>
        <dbReference type="ChEBI" id="CHEBI:30413"/>
    </cofactor>
</comment>
<dbReference type="GeneID" id="56144419"/>
<feature type="compositionally biased region" description="Acidic residues" evidence="10">
    <location>
        <begin position="23"/>
        <end position="42"/>
    </location>
</feature>
<evidence type="ECO:0000256" key="4">
    <source>
        <dbReference type="ARBA" id="ARBA00022617"/>
    </source>
</evidence>